<comment type="similarity">
    <text evidence="4">Belongs to the GST superfamily.</text>
</comment>
<evidence type="ECO:0000259" key="6">
    <source>
        <dbReference type="PROSITE" id="PS50405"/>
    </source>
</evidence>
<dbReference type="InterPro" id="IPR045074">
    <property type="entry name" value="GST_C_Tau"/>
</dbReference>
<dbReference type="PANTHER" id="PTHR11260:SF676">
    <property type="entry name" value="GLUTATHIONE S-TRANSFERASE U8"/>
    <property type="match status" value="1"/>
</dbReference>
<organism evidence="7 8">
    <name type="scientific">Cucumis melo</name>
    <name type="common">Muskmelon</name>
    <dbReference type="NCBI Taxonomy" id="3656"/>
    <lineage>
        <taxon>Eukaryota</taxon>
        <taxon>Viridiplantae</taxon>
        <taxon>Streptophyta</taxon>
        <taxon>Embryophyta</taxon>
        <taxon>Tracheophyta</taxon>
        <taxon>Spermatophyta</taxon>
        <taxon>Magnoliopsida</taxon>
        <taxon>eudicotyledons</taxon>
        <taxon>Gunneridae</taxon>
        <taxon>Pentapetalae</taxon>
        <taxon>rosids</taxon>
        <taxon>fabids</taxon>
        <taxon>Cucurbitales</taxon>
        <taxon>Cucurbitaceae</taxon>
        <taxon>Benincaseae</taxon>
        <taxon>Cucumis</taxon>
    </lineage>
</organism>
<sequence>MAGEEKVQVFGFRSGSYSRRVELALKLKGVDYEHIDEDMLNNNKSDLLLKYNPIYKKVPVLVHNGKPISESRVILEYIEETWMESYAILPKDPYQRALARFWAKYIDDKVVPAIEKAFRSNEEEREKRIEEAHEMLEPLEKELQNKLFFGGDKIGFVDIVGLVLPGWMHASEEAAGFELLTTHKFPNLNKWIQDYMNHSVAKEVLPQKDFLVAFLNKVVFGRNN</sequence>
<dbReference type="InterPro" id="IPR040079">
    <property type="entry name" value="Glutathione_S-Trfase"/>
</dbReference>
<dbReference type="SFLD" id="SFLDS00019">
    <property type="entry name" value="Glutathione_Transferase_(cytos"/>
    <property type="match status" value="1"/>
</dbReference>
<feature type="domain" description="GST N-terminal" evidence="5">
    <location>
        <begin position="5"/>
        <end position="86"/>
    </location>
</feature>
<feature type="domain" description="GST C-terminal" evidence="6">
    <location>
        <begin position="92"/>
        <end position="220"/>
    </location>
</feature>
<dbReference type="InterPro" id="IPR045073">
    <property type="entry name" value="Omega/Tau-like"/>
</dbReference>
<reference evidence="8" key="1">
    <citation type="submission" date="2025-08" db="UniProtKB">
        <authorList>
            <consortium name="RefSeq"/>
        </authorList>
    </citation>
    <scope>IDENTIFICATION</scope>
    <source>
        <tissue evidence="8">Stem</tissue>
    </source>
</reference>
<evidence type="ECO:0000256" key="2">
    <source>
        <dbReference type="ARBA" id="ARBA00022679"/>
    </source>
</evidence>
<dbReference type="InterPro" id="IPR036249">
    <property type="entry name" value="Thioredoxin-like_sf"/>
</dbReference>
<dbReference type="KEGG" id="cmo:103490737"/>
<evidence type="ECO:0000256" key="1">
    <source>
        <dbReference type="ARBA" id="ARBA00012452"/>
    </source>
</evidence>
<accession>A0A1S3BJH8</accession>
<keyword evidence="2" id="KW-0808">Transferase</keyword>
<gene>
    <name evidence="8" type="primary">LOC103490737</name>
</gene>
<dbReference type="InterPro" id="IPR010987">
    <property type="entry name" value="Glutathione-S-Trfase_C-like"/>
</dbReference>
<dbReference type="InterPro" id="IPR004045">
    <property type="entry name" value="Glutathione_S-Trfase_N"/>
</dbReference>
<evidence type="ECO:0000313" key="8">
    <source>
        <dbReference type="RefSeq" id="XP_008448618.2"/>
    </source>
</evidence>
<dbReference type="eggNOG" id="KOG0406">
    <property type="taxonomic scope" value="Eukaryota"/>
</dbReference>
<dbReference type="PROSITE" id="PS51354">
    <property type="entry name" value="GLUTAREDOXIN_2"/>
    <property type="match status" value="1"/>
</dbReference>
<dbReference type="AlphaFoldDB" id="A0A1S3BJH8"/>
<dbReference type="CDD" id="cd03058">
    <property type="entry name" value="GST_N_Tau"/>
    <property type="match status" value="1"/>
</dbReference>
<dbReference type="SFLD" id="SFLDG01152">
    <property type="entry name" value="Main.3:_Omega-_and_Tau-like"/>
    <property type="match status" value="1"/>
</dbReference>
<dbReference type="SFLD" id="SFLDG00358">
    <property type="entry name" value="Main_(cytGST)"/>
    <property type="match status" value="1"/>
</dbReference>
<dbReference type="Proteomes" id="UP001652600">
    <property type="component" value="Chromosome 8"/>
</dbReference>
<dbReference type="RefSeq" id="XP_008448618.2">
    <property type="nucleotide sequence ID" value="XM_008450396.2"/>
</dbReference>
<dbReference type="GO" id="GO:0005737">
    <property type="term" value="C:cytoplasm"/>
    <property type="evidence" value="ECO:0007669"/>
    <property type="project" value="TreeGrafter"/>
</dbReference>
<dbReference type="EC" id="2.5.1.18" evidence="1"/>
<dbReference type="SUPFAM" id="SSF52833">
    <property type="entry name" value="Thioredoxin-like"/>
    <property type="match status" value="1"/>
</dbReference>
<dbReference type="PROSITE" id="PS50404">
    <property type="entry name" value="GST_NTER"/>
    <property type="match status" value="1"/>
</dbReference>
<keyword evidence="7" id="KW-1185">Reference proteome</keyword>
<comment type="catalytic activity">
    <reaction evidence="3">
        <text>RX + glutathione = an S-substituted glutathione + a halide anion + H(+)</text>
        <dbReference type="Rhea" id="RHEA:16437"/>
        <dbReference type="ChEBI" id="CHEBI:15378"/>
        <dbReference type="ChEBI" id="CHEBI:16042"/>
        <dbReference type="ChEBI" id="CHEBI:17792"/>
        <dbReference type="ChEBI" id="CHEBI:57925"/>
        <dbReference type="ChEBI" id="CHEBI:90779"/>
        <dbReference type="EC" id="2.5.1.18"/>
    </reaction>
</comment>
<dbReference type="GO" id="GO:0004364">
    <property type="term" value="F:glutathione transferase activity"/>
    <property type="evidence" value="ECO:0007669"/>
    <property type="project" value="UniProtKB-EC"/>
</dbReference>
<proteinExistence type="inferred from homology"/>
<protein>
    <recommendedName>
        <fullName evidence="1">glutathione transferase</fullName>
        <ecNumber evidence="1">2.5.1.18</ecNumber>
    </recommendedName>
</protein>
<dbReference type="PROSITE" id="PS50405">
    <property type="entry name" value="GST_CTER"/>
    <property type="match status" value="1"/>
</dbReference>
<evidence type="ECO:0000313" key="7">
    <source>
        <dbReference type="Proteomes" id="UP001652600"/>
    </source>
</evidence>
<evidence type="ECO:0000256" key="4">
    <source>
        <dbReference type="RuleBase" id="RU003494"/>
    </source>
</evidence>
<dbReference type="SUPFAM" id="SSF47616">
    <property type="entry name" value="GST C-terminal domain-like"/>
    <property type="match status" value="1"/>
</dbReference>
<dbReference type="PANTHER" id="PTHR11260">
    <property type="entry name" value="GLUTATHIONE S-TRANSFERASE, GST, SUPERFAMILY, GST DOMAIN CONTAINING"/>
    <property type="match status" value="1"/>
</dbReference>
<dbReference type="Pfam" id="PF00043">
    <property type="entry name" value="GST_C"/>
    <property type="match status" value="1"/>
</dbReference>
<dbReference type="Gramene" id="MELO3C033196.2.1">
    <property type="protein sequence ID" value="MELO3C033196.2.1"/>
    <property type="gene ID" value="MELO3C033196.2"/>
</dbReference>
<dbReference type="GeneID" id="103490737"/>
<dbReference type="Gene3D" id="3.40.30.10">
    <property type="entry name" value="Glutaredoxin"/>
    <property type="match status" value="1"/>
</dbReference>
<dbReference type="InterPro" id="IPR036282">
    <property type="entry name" value="Glutathione-S-Trfase_C_sf"/>
</dbReference>
<dbReference type="Pfam" id="PF02798">
    <property type="entry name" value="GST_N"/>
    <property type="match status" value="1"/>
</dbReference>
<dbReference type="CDD" id="cd03185">
    <property type="entry name" value="GST_C_Tau"/>
    <property type="match status" value="1"/>
</dbReference>
<dbReference type="GO" id="GO:0006749">
    <property type="term" value="P:glutathione metabolic process"/>
    <property type="evidence" value="ECO:0007669"/>
    <property type="project" value="InterPro"/>
</dbReference>
<evidence type="ECO:0000256" key="3">
    <source>
        <dbReference type="ARBA" id="ARBA00047960"/>
    </source>
</evidence>
<name>A0A1S3BJH8_CUCME</name>
<dbReference type="Gene3D" id="1.20.1050.10">
    <property type="match status" value="1"/>
</dbReference>
<dbReference type="InParanoid" id="A0A1S3BJH8"/>
<dbReference type="InterPro" id="IPR004046">
    <property type="entry name" value="GST_C"/>
</dbReference>
<evidence type="ECO:0000259" key="5">
    <source>
        <dbReference type="PROSITE" id="PS50404"/>
    </source>
</evidence>